<accession>A0A238F5Q2</accession>
<organism evidence="1 2">
    <name type="scientific">Microbotryum intermedium</name>
    <dbReference type="NCBI Taxonomy" id="269621"/>
    <lineage>
        <taxon>Eukaryota</taxon>
        <taxon>Fungi</taxon>
        <taxon>Dikarya</taxon>
        <taxon>Basidiomycota</taxon>
        <taxon>Pucciniomycotina</taxon>
        <taxon>Microbotryomycetes</taxon>
        <taxon>Microbotryales</taxon>
        <taxon>Microbotryaceae</taxon>
        <taxon>Microbotryum</taxon>
    </lineage>
</organism>
<gene>
    <name evidence="1" type="ORF">BQ2448_586</name>
</gene>
<dbReference type="Proteomes" id="UP000198372">
    <property type="component" value="Unassembled WGS sequence"/>
</dbReference>
<dbReference type="AlphaFoldDB" id="A0A238F5Q2"/>
<reference evidence="2" key="1">
    <citation type="submission" date="2016-09" db="EMBL/GenBank/DDBJ databases">
        <authorList>
            <person name="Jeantristanb JTB J.-T."/>
            <person name="Ricardo R."/>
        </authorList>
    </citation>
    <scope>NUCLEOTIDE SEQUENCE [LARGE SCALE GENOMIC DNA]</scope>
</reference>
<sequence length="157" mass="18230">MAVLSSRQRALYRFAWRRFGQLLPLVRYERRNLRAVYRPQFRELIQDDQVEWAAVEHKVHATLKLLQASPSLLHQLPSLYYHHHYIQAQADSHQAIKWNPQDPASASKLWATRHKKAQRAADGLAETVQRGVAKALQGLVEHAEKAERVMLGLNRVR</sequence>
<dbReference type="EMBL" id="FMSP01000003">
    <property type="protein sequence ID" value="SCV68465.1"/>
    <property type="molecule type" value="Genomic_DNA"/>
</dbReference>
<keyword evidence="2" id="KW-1185">Reference proteome</keyword>
<name>A0A238F5Q2_9BASI</name>
<evidence type="ECO:0000313" key="1">
    <source>
        <dbReference type="EMBL" id="SCV68465.1"/>
    </source>
</evidence>
<proteinExistence type="predicted"/>
<protein>
    <submittedName>
        <fullName evidence="1">BQ2448_586 protein</fullName>
    </submittedName>
</protein>
<dbReference type="STRING" id="269621.A0A238F5Q2"/>
<dbReference type="OrthoDB" id="2533365at2759"/>
<evidence type="ECO:0000313" key="2">
    <source>
        <dbReference type="Proteomes" id="UP000198372"/>
    </source>
</evidence>